<dbReference type="AlphaFoldDB" id="A0AAQ0R220"/>
<evidence type="ECO:0000313" key="3">
    <source>
        <dbReference type="Proteomes" id="UP000215635"/>
    </source>
</evidence>
<comment type="caution">
    <text evidence="2">The sequence shown here is derived from an EMBL/GenBank/DDBJ whole genome shotgun (WGS) entry which is preliminary data.</text>
</comment>
<accession>A0AAQ0R220</accession>
<evidence type="ECO:0008006" key="4">
    <source>
        <dbReference type="Google" id="ProtNLM"/>
    </source>
</evidence>
<evidence type="ECO:0000256" key="1">
    <source>
        <dbReference type="SAM" id="MobiDB-lite"/>
    </source>
</evidence>
<feature type="region of interest" description="Disordered" evidence="1">
    <location>
        <begin position="1"/>
        <end position="23"/>
    </location>
</feature>
<dbReference type="Proteomes" id="UP000215635">
    <property type="component" value="Unassembled WGS sequence"/>
</dbReference>
<reference evidence="2 3" key="1">
    <citation type="submission" date="2017-04" db="EMBL/GenBank/DDBJ databases">
        <title>Kefir bacterial isolates.</title>
        <authorList>
            <person name="Kim Y."/>
            <person name="Blasche S."/>
            <person name="Patil K.R."/>
        </authorList>
    </citation>
    <scope>NUCLEOTIDE SEQUENCE [LARGE SCALE GENOMIC DNA]</scope>
    <source>
        <strain evidence="2 3">OG2</strain>
    </source>
</reference>
<name>A0AAQ0R220_9LACT</name>
<organism evidence="2 3">
    <name type="scientific">Lactococcus lactis</name>
    <dbReference type="NCBI Taxonomy" id="1358"/>
    <lineage>
        <taxon>Bacteria</taxon>
        <taxon>Bacillati</taxon>
        <taxon>Bacillota</taxon>
        <taxon>Bacilli</taxon>
        <taxon>Lactobacillales</taxon>
        <taxon>Streptococcaceae</taxon>
        <taxon>Lactococcus</taxon>
    </lineage>
</organism>
<proteinExistence type="predicted"/>
<sequence length="61" mass="7025">MQDLTEEEKRRVGRPTNDPKETRLSVSFNAEQAKLIRDYSQEKGITKAEAVRHGVNKLKVK</sequence>
<protein>
    <recommendedName>
        <fullName evidence="4">CopG family transcriptional regulator</fullName>
    </recommendedName>
</protein>
<gene>
    <name evidence="2" type="ORF">B8W88_09635</name>
</gene>
<dbReference type="EMBL" id="NCWV01000013">
    <property type="protein sequence ID" value="PAK88394.1"/>
    <property type="molecule type" value="Genomic_DNA"/>
</dbReference>
<evidence type="ECO:0000313" key="2">
    <source>
        <dbReference type="EMBL" id="PAK88394.1"/>
    </source>
</evidence>